<dbReference type="EMBL" id="WIXE01010074">
    <property type="protein sequence ID" value="KAK5977908.1"/>
    <property type="molecule type" value="Genomic_DNA"/>
</dbReference>
<accession>A0AAN8FZY2</accession>
<keyword evidence="2" id="KW-1185">Reference proteome</keyword>
<gene>
    <name evidence="1" type="ORF">GCK32_018817</name>
</gene>
<evidence type="ECO:0000313" key="1">
    <source>
        <dbReference type="EMBL" id="KAK5977908.1"/>
    </source>
</evidence>
<feature type="non-terminal residue" evidence="1">
    <location>
        <position position="1"/>
    </location>
</feature>
<comment type="caution">
    <text evidence="1">The sequence shown here is derived from an EMBL/GenBank/DDBJ whole genome shotgun (WGS) entry which is preliminary data.</text>
</comment>
<protein>
    <submittedName>
        <fullName evidence="1">Uncharacterized protein</fullName>
    </submittedName>
</protein>
<proteinExistence type="predicted"/>
<dbReference type="AlphaFoldDB" id="A0AAN8FZY2"/>
<dbReference type="Proteomes" id="UP001331761">
    <property type="component" value="Unassembled WGS sequence"/>
</dbReference>
<evidence type="ECO:0000313" key="2">
    <source>
        <dbReference type="Proteomes" id="UP001331761"/>
    </source>
</evidence>
<sequence length="104" mass="12094">YSERKITDAECFDQLIPFIEDGNIAHALHLARIFHCTPVMQYILQKMGRKKELLQFYLEGNKLREAIELCNTEKSKEMWLDTLVHVSKVEGAVDENLIIKMLEG</sequence>
<reference evidence="1 2" key="1">
    <citation type="submission" date="2019-10" db="EMBL/GenBank/DDBJ databases">
        <title>Assembly and Annotation for the nematode Trichostrongylus colubriformis.</title>
        <authorList>
            <person name="Martin J."/>
        </authorList>
    </citation>
    <scope>NUCLEOTIDE SEQUENCE [LARGE SCALE GENOMIC DNA]</scope>
    <source>
        <strain evidence="1">G859</strain>
        <tissue evidence="1">Whole worm</tissue>
    </source>
</reference>
<name>A0AAN8FZY2_TRICO</name>
<organism evidence="1 2">
    <name type="scientific">Trichostrongylus colubriformis</name>
    <name type="common">Black scour worm</name>
    <dbReference type="NCBI Taxonomy" id="6319"/>
    <lineage>
        <taxon>Eukaryota</taxon>
        <taxon>Metazoa</taxon>
        <taxon>Ecdysozoa</taxon>
        <taxon>Nematoda</taxon>
        <taxon>Chromadorea</taxon>
        <taxon>Rhabditida</taxon>
        <taxon>Rhabditina</taxon>
        <taxon>Rhabditomorpha</taxon>
        <taxon>Strongyloidea</taxon>
        <taxon>Trichostrongylidae</taxon>
        <taxon>Trichostrongylus</taxon>
    </lineage>
</organism>